<gene>
    <name evidence="3" type="ORF">PHMEG_00016092</name>
</gene>
<evidence type="ECO:0000256" key="1">
    <source>
        <dbReference type="SAM" id="Coils"/>
    </source>
</evidence>
<protein>
    <submittedName>
        <fullName evidence="3">Uncharacterized protein</fullName>
    </submittedName>
</protein>
<evidence type="ECO:0000313" key="3">
    <source>
        <dbReference type="EMBL" id="OWZ10959.1"/>
    </source>
</evidence>
<accession>A0A225W172</accession>
<dbReference type="EMBL" id="NBNE01002272">
    <property type="protein sequence ID" value="OWZ10959.1"/>
    <property type="molecule type" value="Genomic_DNA"/>
</dbReference>
<comment type="caution">
    <text evidence="3">The sequence shown here is derived from an EMBL/GenBank/DDBJ whole genome shotgun (WGS) entry which is preliminary data.</text>
</comment>
<dbReference type="Proteomes" id="UP000198211">
    <property type="component" value="Unassembled WGS sequence"/>
</dbReference>
<evidence type="ECO:0000256" key="2">
    <source>
        <dbReference type="SAM" id="MobiDB-lite"/>
    </source>
</evidence>
<organism evidence="3 4">
    <name type="scientific">Phytophthora megakarya</name>
    <dbReference type="NCBI Taxonomy" id="4795"/>
    <lineage>
        <taxon>Eukaryota</taxon>
        <taxon>Sar</taxon>
        <taxon>Stramenopiles</taxon>
        <taxon>Oomycota</taxon>
        <taxon>Peronosporomycetes</taxon>
        <taxon>Peronosporales</taxon>
        <taxon>Peronosporaceae</taxon>
        <taxon>Phytophthora</taxon>
    </lineage>
</organism>
<feature type="coiled-coil region" evidence="1">
    <location>
        <begin position="27"/>
        <end position="57"/>
    </location>
</feature>
<dbReference type="AlphaFoldDB" id="A0A225W172"/>
<feature type="compositionally biased region" description="Polar residues" evidence="2">
    <location>
        <begin position="197"/>
        <end position="240"/>
    </location>
</feature>
<name>A0A225W172_9STRA</name>
<dbReference type="OrthoDB" id="118001at2759"/>
<sequence>MRQAEADAARQLRLKEAEWMAEYDRSVQALLKIVQHHEDEKAQLRAEVEKLRELAAAIPSSITKMTRSTQTEIPKQVLVTPKKSCVRFATECETVSGKEDVVCVDVKTKNNIARMQTTESQTDKSPVPKQKILVATHQRELEERNHLLSVRLAAQQNVLDKLLLVKLEQASALTQNGASFTPPNLPREPVANEHGKTQTVSDIIPLSSNPAQYPHVHQNSEMLSESPGTVEQQPLSPAAA</sequence>
<keyword evidence="4" id="KW-1185">Reference proteome</keyword>
<evidence type="ECO:0000313" key="4">
    <source>
        <dbReference type="Proteomes" id="UP000198211"/>
    </source>
</evidence>
<feature type="region of interest" description="Disordered" evidence="2">
    <location>
        <begin position="176"/>
        <end position="240"/>
    </location>
</feature>
<proteinExistence type="predicted"/>
<keyword evidence="1" id="KW-0175">Coiled coil</keyword>
<reference evidence="4" key="1">
    <citation type="submission" date="2017-03" db="EMBL/GenBank/DDBJ databases">
        <title>Phytopthora megakarya and P. palmivora, two closely related causual agents of cacao black pod achieved similar genome size and gene model numbers by different mechanisms.</title>
        <authorList>
            <person name="Ali S."/>
            <person name="Shao J."/>
            <person name="Larry D.J."/>
            <person name="Kronmiller B."/>
            <person name="Shen D."/>
            <person name="Strem M.D."/>
            <person name="Melnick R.L."/>
            <person name="Guiltinan M.J."/>
            <person name="Tyler B.M."/>
            <person name="Meinhardt L.W."/>
            <person name="Bailey B.A."/>
        </authorList>
    </citation>
    <scope>NUCLEOTIDE SEQUENCE [LARGE SCALE GENOMIC DNA]</scope>
    <source>
        <strain evidence="4">zdho120</strain>
    </source>
</reference>